<organism evidence="3 4">
    <name type="scientific">Thlaspi arvense</name>
    <name type="common">Field penny-cress</name>
    <dbReference type="NCBI Taxonomy" id="13288"/>
    <lineage>
        <taxon>Eukaryota</taxon>
        <taxon>Viridiplantae</taxon>
        <taxon>Streptophyta</taxon>
        <taxon>Embryophyta</taxon>
        <taxon>Tracheophyta</taxon>
        <taxon>Spermatophyta</taxon>
        <taxon>Magnoliopsida</taxon>
        <taxon>eudicotyledons</taxon>
        <taxon>Gunneridae</taxon>
        <taxon>Pentapetalae</taxon>
        <taxon>rosids</taxon>
        <taxon>malvids</taxon>
        <taxon>Brassicales</taxon>
        <taxon>Brassicaceae</taxon>
        <taxon>Thlaspideae</taxon>
        <taxon>Thlaspi</taxon>
    </lineage>
</organism>
<sequence>MTAADGSPISSSQTTSTAATPSRILLNQEFLKTSRGRVYGICSVQLRDFNPTESVHESLSHSMDMDMCISSLEVHSEALKSNITELKQDVVAMKGELKEELA</sequence>
<evidence type="ECO:0000313" key="4">
    <source>
        <dbReference type="Proteomes" id="UP000836841"/>
    </source>
</evidence>
<dbReference type="AlphaFoldDB" id="A0AAU9R7R3"/>
<accession>A0AAU9R7R3</accession>
<dbReference type="EMBL" id="OU466857">
    <property type="protein sequence ID" value="CAH2035507.1"/>
    <property type="molecule type" value="Genomic_DNA"/>
</dbReference>
<dbReference type="Proteomes" id="UP000836841">
    <property type="component" value="Chromosome 1"/>
</dbReference>
<gene>
    <name evidence="3" type="ORF">TAV2_LOCUS1833</name>
</gene>
<evidence type="ECO:0000256" key="1">
    <source>
        <dbReference type="SAM" id="Coils"/>
    </source>
</evidence>
<feature type="coiled-coil region" evidence="1">
    <location>
        <begin position="69"/>
        <end position="96"/>
    </location>
</feature>
<feature type="region of interest" description="Disordered" evidence="2">
    <location>
        <begin position="1"/>
        <end position="20"/>
    </location>
</feature>
<feature type="compositionally biased region" description="Low complexity" evidence="2">
    <location>
        <begin position="7"/>
        <end position="20"/>
    </location>
</feature>
<feature type="non-terminal residue" evidence="3">
    <location>
        <position position="1"/>
    </location>
</feature>
<keyword evidence="4" id="KW-1185">Reference proteome</keyword>
<protein>
    <submittedName>
        <fullName evidence="3">Uncharacterized protein</fullName>
    </submittedName>
</protein>
<proteinExistence type="predicted"/>
<evidence type="ECO:0000256" key="2">
    <source>
        <dbReference type="SAM" id="MobiDB-lite"/>
    </source>
</evidence>
<keyword evidence="1" id="KW-0175">Coiled coil</keyword>
<evidence type="ECO:0000313" key="3">
    <source>
        <dbReference type="EMBL" id="CAH2035507.1"/>
    </source>
</evidence>
<reference evidence="3 4" key="1">
    <citation type="submission" date="2022-03" db="EMBL/GenBank/DDBJ databases">
        <authorList>
            <person name="Nunn A."/>
            <person name="Chopra R."/>
            <person name="Nunn A."/>
            <person name="Contreras Garrido A."/>
        </authorList>
    </citation>
    <scope>NUCLEOTIDE SEQUENCE [LARGE SCALE GENOMIC DNA]</scope>
</reference>
<name>A0AAU9R7R3_THLAR</name>